<dbReference type="AlphaFoldDB" id="A0AA38WZG9"/>
<evidence type="ECO:0000313" key="1">
    <source>
        <dbReference type="EMBL" id="KAJ9604004.1"/>
    </source>
</evidence>
<dbReference type="Proteomes" id="UP001172673">
    <property type="component" value="Unassembled WGS sequence"/>
</dbReference>
<dbReference type="EMBL" id="JAPDRK010000020">
    <property type="protein sequence ID" value="KAJ9604004.1"/>
    <property type="molecule type" value="Genomic_DNA"/>
</dbReference>
<organism evidence="1 2">
    <name type="scientific">Cladophialophora chaetospira</name>
    <dbReference type="NCBI Taxonomy" id="386627"/>
    <lineage>
        <taxon>Eukaryota</taxon>
        <taxon>Fungi</taxon>
        <taxon>Dikarya</taxon>
        <taxon>Ascomycota</taxon>
        <taxon>Pezizomycotina</taxon>
        <taxon>Eurotiomycetes</taxon>
        <taxon>Chaetothyriomycetidae</taxon>
        <taxon>Chaetothyriales</taxon>
        <taxon>Herpotrichiellaceae</taxon>
        <taxon>Cladophialophora</taxon>
    </lineage>
</organism>
<accession>A0AA38WZG9</accession>
<proteinExistence type="predicted"/>
<sequence>MTTNTFNAYAYRAASDAKLQDLFVVDRNGNLALQEGDVFVHATGVRFCFEYNNGRPVEHRREKREPRGLLDPVTGNPLVNAQGGRLYATGPRDLHNNVVKKLFPAYQAPNNSWWEHWNVWSNGTDRGTMAQVRQRWHDDQVAAAAAITNFLNTITEDELNDARLFPSIEEIERMANQ</sequence>
<keyword evidence="2" id="KW-1185">Reference proteome</keyword>
<gene>
    <name evidence="1" type="ORF">H2200_011526</name>
</gene>
<reference evidence="1" key="1">
    <citation type="submission" date="2022-10" db="EMBL/GenBank/DDBJ databases">
        <title>Culturing micro-colonial fungi from biological soil crusts in the Mojave desert and describing Neophaeococcomyces mojavensis, and introducing the new genera and species Taxawa tesnikishii.</title>
        <authorList>
            <person name="Kurbessoian T."/>
            <person name="Stajich J.E."/>
        </authorList>
    </citation>
    <scope>NUCLEOTIDE SEQUENCE</scope>
    <source>
        <strain evidence="1">TK_41</strain>
    </source>
</reference>
<comment type="caution">
    <text evidence="1">The sequence shown here is derived from an EMBL/GenBank/DDBJ whole genome shotgun (WGS) entry which is preliminary data.</text>
</comment>
<name>A0AA38WZG9_9EURO</name>
<protein>
    <submittedName>
        <fullName evidence="1">Uncharacterized protein</fullName>
    </submittedName>
</protein>
<evidence type="ECO:0000313" key="2">
    <source>
        <dbReference type="Proteomes" id="UP001172673"/>
    </source>
</evidence>